<dbReference type="GO" id="GO:0003677">
    <property type="term" value="F:DNA binding"/>
    <property type="evidence" value="ECO:0007669"/>
    <property type="project" value="UniProtKB-UniRule"/>
</dbReference>
<dbReference type="CDD" id="cd17933">
    <property type="entry name" value="DEXSc_RecD-like"/>
    <property type="match status" value="1"/>
</dbReference>
<dbReference type="RefSeq" id="WP_212822250.1">
    <property type="nucleotide sequence ID" value="NZ_AP023417.1"/>
</dbReference>
<dbReference type="Pfam" id="PF18335">
    <property type="entry name" value="SH3_13"/>
    <property type="match status" value="1"/>
</dbReference>
<dbReference type="NCBIfam" id="TIGR01448">
    <property type="entry name" value="recD_rel"/>
    <property type="match status" value="1"/>
</dbReference>
<dbReference type="Gene3D" id="3.40.50.300">
    <property type="entry name" value="P-loop containing nucleotide triphosphate hydrolases"/>
    <property type="match status" value="2"/>
</dbReference>
<dbReference type="GO" id="GO:0017116">
    <property type="term" value="F:single-stranded DNA helicase activity"/>
    <property type="evidence" value="ECO:0007669"/>
    <property type="project" value="TreeGrafter"/>
</dbReference>
<dbReference type="SUPFAM" id="SSF52540">
    <property type="entry name" value="P-loop containing nucleoside triphosphate hydrolases"/>
    <property type="match status" value="1"/>
</dbReference>
<keyword evidence="1 3" id="KW-0547">Nucleotide-binding</keyword>
<dbReference type="GO" id="GO:0006310">
    <property type="term" value="P:DNA recombination"/>
    <property type="evidence" value="ECO:0007669"/>
    <property type="project" value="InterPro"/>
</dbReference>
<accession>A0A810PVG1</accession>
<proteinExistence type="inferred from homology"/>
<dbReference type="PANTHER" id="PTHR43788">
    <property type="entry name" value="DNA2/NAM7 HELICASE FAMILY MEMBER"/>
    <property type="match status" value="1"/>
</dbReference>
<dbReference type="InterPro" id="IPR029493">
    <property type="entry name" value="RecD2-like_HHH"/>
</dbReference>
<reference evidence="5" key="1">
    <citation type="submission" date="2020-09" db="EMBL/GenBank/DDBJ databases">
        <title>New species isolated from human feces.</title>
        <authorList>
            <person name="Kitahara M."/>
            <person name="Shigeno Y."/>
            <person name="Shime M."/>
            <person name="Matsumoto Y."/>
            <person name="Nakamura S."/>
            <person name="Motooka D."/>
            <person name="Fukuoka S."/>
            <person name="Nishikawa H."/>
            <person name="Benno Y."/>
        </authorList>
    </citation>
    <scope>NUCLEOTIDE SEQUENCE</scope>
    <source>
        <strain evidence="5">MM35</strain>
        <plasmid evidence="5">pMM35_02</plasmid>
    </source>
</reference>
<dbReference type="KEGG" id="vfa:MM35RIKEN_24210"/>
<dbReference type="Gene3D" id="2.30.30.940">
    <property type="match status" value="1"/>
</dbReference>
<geneLocation type="plasmid" evidence="5 6">
    <name>pMM35_02</name>
</geneLocation>
<dbReference type="InterPro" id="IPR041451">
    <property type="entry name" value="RecD2_SH13"/>
</dbReference>
<dbReference type="SMART" id="SM00382">
    <property type="entry name" value="AAA"/>
    <property type="match status" value="1"/>
</dbReference>
<comment type="similarity">
    <text evidence="3">Belongs to the RecD family. RecD2 subfamily.</text>
</comment>
<dbReference type="GO" id="GO:0005524">
    <property type="term" value="F:ATP binding"/>
    <property type="evidence" value="ECO:0007669"/>
    <property type="project" value="UniProtKB-UniRule"/>
</dbReference>
<dbReference type="Proteomes" id="UP000681343">
    <property type="component" value="Plasmid pMM35_02"/>
</dbReference>
<dbReference type="InterPro" id="IPR050534">
    <property type="entry name" value="Coronavir_polyprotein_1ab"/>
</dbReference>
<dbReference type="Pfam" id="PF13604">
    <property type="entry name" value="AAA_30"/>
    <property type="match status" value="1"/>
</dbReference>
<dbReference type="EC" id="5.6.2.3" evidence="3"/>
<keyword evidence="2 3" id="KW-0067">ATP-binding</keyword>
<evidence type="ECO:0000256" key="1">
    <source>
        <dbReference type="ARBA" id="ARBA00022741"/>
    </source>
</evidence>
<dbReference type="InterPro" id="IPR027417">
    <property type="entry name" value="P-loop_NTPase"/>
</dbReference>
<organism evidence="5 6">
    <name type="scientific">Vescimonas fastidiosa</name>
    <dbReference type="NCBI Taxonomy" id="2714353"/>
    <lineage>
        <taxon>Bacteria</taxon>
        <taxon>Bacillati</taxon>
        <taxon>Bacillota</taxon>
        <taxon>Clostridia</taxon>
        <taxon>Eubacteriales</taxon>
        <taxon>Oscillospiraceae</taxon>
        <taxon>Vescimonas</taxon>
    </lineage>
</organism>
<sequence>MAYTGIYERTIFYNPVNKYSVISVKTSDRSIPEKARSAYRHRDNMIHFAAVGYELPRTDQVSMILDGEWKEGKNGFQLHVTKCEEVVPQTREGIKGYLSSRLIKGIGGKTAELIVDRFGADTLHVLENEPERLLEIRGVSKAKLEEIIASYNESRTLRDLMLLLAPFQITPTTATKIYDHFGAHSVDILRNNPFELCQISGFGFKRVDAIMRKNNWPLNSPMRIRGAVFAALEGAKGDGGHLYLDAEQLRKESMALLNSMIPVPQMRVKADDLEAVIDDMLLQGKIINSNGNYYLVKTFAQEDETARSIARLLCRPVERVDVQDLLTRVRRQLGVELSLQQTEAVHMVFRSDLSIITGSPGTGKTTVLKAVIEVFKLLKPSENILLAAPTGRASRRMAESTGVNNASTLHSLLGLFGEDGGFRKCEEDMLDAGLIIVDESSMMDMWLARQFFSRIGPNTKVLLVGDADQLQSVGAGDVFRELIDCRLIPVTVLNEIFRQKKDSLIAYNAQKINNNDTGFFYGNDFTVCKCANQEEASEHLRNLYLAQVKQYGVDRVQILSPFRSTGAASVDQLNEAIRELVNPQTEEADLKVGSLYFRVGDKVMQNKNSIKASNGDIGFIRSFRHDERDGMRISIQFSPTRVVEYSMEEMGHVELAYATTVHKAQGSEFDVVLFPLLRSHARMLTRSLVYTAITRAKSKVILVGQIGMLYMAVHKDDTGKRNTQLGHRISLYTNTFKVQQRSA</sequence>
<dbReference type="CDD" id="cd18809">
    <property type="entry name" value="SF1_C_RecD"/>
    <property type="match status" value="1"/>
</dbReference>
<evidence type="ECO:0000259" key="4">
    <source>
        <dbReference type="SMART" id="SM00382"/>
    </source>
</evidence>
<protein>
    <recommendedName>
        <fullName evidence="3">ATP-dependent RecD2 DNA helicase</fullName>
        <ecNumber evidence="3">5.6.2.3</ecNumber>
    </recommendedName>
    <alternativeName>
        <fullName evidence="3">DNA 5'-3' helicase subunit RecD2</fullName>
    </alternativeName>
</protein>
<comment type="catalytic activity">
    <reaction evidence="3">
        <text>ATP + H2O = ADP + phosphate + H(+)</text>
        <dbReference type="Rhea" id="RHEA:13065"/>
        <dbReference type="ChEBI" id="CHEBI:15377"/>
        <dbReference type="ChEBI" id="CHEBI:15378"/>
        <dbReference type="ChEBI" id="CHEBI:30616"/>
        <dbReference type="ChEBI" id="CHEBI:43474"/>
        <dbReference type="ChEBI" id="CHEBI:456216"/>
        <dbReference type="EC" id="5.6.2.3"/>
    </reaction>
</comment>
<keyword evidence="6" id="KW-1185">Reference proteome</keyword>
<dbReference type="Pfam" id="PF13538">
    <property type="entry name" value="UvrD_C_2"/>
    <property type="match status" value="1"/>
</dbReference>
<dbReference type="Gene3D" id="1.10.150.20">
    <property type="entry name" value="5' to 3' exonuclease, C-terminal subdomain"/>
    <property type="match status" value="1"/>
</dbReference>
<dbReference type="Pfam" id="PF14490">
    <property type="entry name" value="HHH_RecD2"/>
    <property type="match status" value="1"/>
</dbReference>
<evidence type="ECO:0000256" key="2">
    <source>
        <dbReference type="ARBA" id="ARBA00022840"/>
    </source>
</evidence>
<keyword evidence="3" id="KW-0378">Hydrolase</keyword>
<name>A0A810PVG1_9FIRM</name>
<feature type="binding site" evidence="3">
    <location>
        <begin position="361"/>
        <end position="365"/>
    </location>
    <ligand>
        <name>ATP</name>
        <dbReference type="ChEBI" id="CHEBI:30616"/>
    </ligand>
</feature>
<dbReference type="HAMAP" id="MF_01488">
    <property type="entry name" value="RecD2"/>
    <property type="match status" value="1"/>
</dbReference>
<evidence type="ECO:0000313" key="5">
    <source>
        <dbReference type="EMBL" id="BCK80229.1"/>
    </source>
</evidence>
<dbReference type="InterPro" id="IPR010994">
    <property type="entry name" value="RuvA_2-like"/>
</dbReference>
<evidence type="ECO:0000256" key="3">
    <source>
        <dbReference type="HAMAP-Rule" id="MF_01488"/>
    </source>
</evidence>
<dbReference type="GO" id="GO:0043139">
    <property type="term" value="F:5'-3' DNA helicase activity"/>
    <property type="evidence" value="ECO:0007669"/>
    <property type="project" value="UniProtKB-UniRule"/>
</dbReference>
<comment type="function">
    <text evidence="3">DNA-dependent ATPase and ATP-dependent 5'-3' DNA helicase. Has no activity on blunt DNA or DNA with 3'-overhangs, requires at least 10 bases of 5'-ssDNA for helicase activity.</text>
</comment>
<dbReference type="InterPro" id="IPR027785">
    <property type="entry name" value="UvrD-like_helicase_C"/>
</dbReference>
<dbReference type="InterPro" id="IPR003593">
    <property type="entry name" value="AAA+_ATPase"/>
</dbReference>
<dbReference type="SUPFAM" id="SSF47781">
    <property type="entry name" value="RuvA domain 2-like"/>
    <property type="match status" value="1"/>
</dbReference>
<keyword evidence="3" id="KW-0413">Isomerase</keyword>
<feature type="domain" description="AAA+ ATPase" evidence="4">
    <location>
        <begin position="350"/>
        <end position="493"/>
    </location>
</feature>
<dbReference type="EMBL" id="AP023417">
    <property type="protein sequence ID" value="BCK80229.1"/>
    <property type="molecule type" value="Genomic_DNA"/>
</dbReference>
<dbReference type="Pfam" id="PF14520">
    <property type="entry name" value="HHH_5"/>
    <property type="match status" value="1"/>
</dbReference>
<dbReference type="GO" id="GO:0009338">
    <property type="term" value="C:exodeoxyribonuclease V complex"/>
    <property type="evidence" value="ECO:0007669"/>
    <property type="project" value="TreeGrafter"/>
</dbReference>
<dbReference type="InterPro" id="IPR006345">
    <property type="entry name" value="RecD2"/>
</dbReference>
<keyword evidence="5" id="KW-0614">Plasmid</keyword>
<keyword evidence="3 5" id="KW-0347">Helicase</keyword>
<keyword evidence="3" id="KW-0238">DNA-binding</keyword>
<dbReference type="GO" id="GO:0016787">
    <property type="term" value="F:hydrolase activity"/>
    <property type="evidence" value="ECO:0007669"/>
    <property type="project" value="UniProtKB-KW"/>
</dbReference>
<dbReference type="AlphaFoldDB" id="A0A810PVG1"/>
<dbReference type="PANTHER" id="PTHR43788:SF6">
    <property type="entry name" value="DNA HELICASE B"/>
    <property type="match status" value="1"/>
</dbReference>
<evidence type="ECO:0000313" key="6">
    <source>
        <dbReference type="Proteomes" id="UP000681343"/>
    </source>
</evidence>
<gene>
    <name evidence="3 5" type="primary">recD2</name>
    <name evidence="5" type="ORF">MM35RIKEN_24210</name>
</gene>
<dbReference type="Gene3D" id="1.10.10.2220">
    <property type="match status" value="1"/>
</dbReference>